<comment type="caution">
    <text evidence="3">The sequence shown here is derived from an EMBL/GenBank/DDBJ whole genome shotgun (WGS) entry which is preliminary data.</text>
</comment>
<evidence type="ECO:0000256" key="1">
    <source>
        <dbReference type="SAM" id="MobiDB-lite"/>
    </source>
</evidence>
<feature type="compositionally biased region" description="Basic and acidic residues" evidence="1">
    <location>
        <begin position="283"/>
        <end position="306"/>
    </location>
</feature>
<dbReference type="VEuPathDB" id="FungiDB:H257_15355"/>
<name>A0A397APW6_APHAT</name>
<proteinExistence type="predicted"/>
<evidence type="ECO:0000313" key="4">
    <source>
        <dbReference type="Proteomes" id="UP000265427"/>
    </source>
</evidence>
<protein>
    <recommendedName>
        <fullName evidence="2">SUZ domain-containing protein</fullName>
    </recommendedName>
</protein>
<reference evidence="3 4" key="1">
    <citation type="submission" date="2018-08" db="EMBL/GenBank/DDBJ databases">
        <title>Aphanomyces genome sequencing and annotation.</title>
        <authorList>
            <person name="Minardi D."/>
            <person name="Oidtmann B."/>
            <person name="Van Der Giezen M."/>
            <person name="Studholme D.J."/>
        </authorList>
    </citation>
    <scope>NUCLEOTIDE SEQUENCE [LARGE SCALE GENOMIC DNA]</scope>
    <source>
        <strain evidence="3 4">Kv</strain>
    </source>
</reference>
<feature type="compositionally biased region" description="Basic and acidic residues" evidence="1">
    <location>
        <begin position="15"/>
        <end position="31"/>
    </location>
</feature>
<sequence length="393" mass="42472">MSSKGVPIEDEDWDHAEVEMSRKLSEMHVDAQDPPLAAHASGPWGPPSTPQKAPSPLSVDGHQHPPLTSASSSVSSPVSRATATAVSLLSPLDPVLVAALENSRERLTLLQFEDQIVTFLKNPRYTGYDPNAVRVVTLFKTPRCAVPSILLIDLAADTAPPLPTHHTPAHPPKIMSRKKGAGTAHKHHKTPAASSDPRSMQDREKAYAEARARIFGDEAAPDKGAASVPPTASASSAAANQPSSTKSPAAPSTRPTPTSKHLQQPQHGATTHPHHHAPPPHQQDWKQSKAQYRDRQKELNDPDFARHHQPRGPPSSYTHSYNSPQAPRYPSYEYYTPPPPPSPASPFQSDGYYRQPQPPRASSYNQGGRYQPPPPSTAGPATYSMDADFPPLG</sequence>
<accession>A0A397APW6</accession>
<feature type="compositionally biased region" description="Basic residues" evidence="1">
    <location>
        <begin position="175"/>
        <end position="190"/>
    </location>
</feature>
<feature type="region of interest" description="Disordered" evidence="1">
    <location>
        <begin position="1"/>
        <end position="76"/>
    </location>
</feature>
<dbReference type="Pfam" id="PF12752">
    <property type="entry name" value="SUZ"/>
    <property type="match status" value="1"/>
</dbReference>
<feature type="compositionally biased region" description="Polar residues" evidence="1">
    <location>
        <begin position="315"/>
        <end position="325"/>
    </location>
</feature>
<dbReference type="Gene3D" id="3.30.1370.50">
    <property type="entry name" value="R3H-like domain"/>
    <property type="match status" value="1"/>
</dbReference>
<evidence type="ECO:0000259" key="2">
    <source>
        <dbReference type="PROSITE" id="PS51673"/>
    </source>
</evidence>
<feature type="compositionally biased region" description="Basic and acidic residues" evidence="1">
    <location>
        <begin position="199"/>
        <end position="216"/>
    </location>
</feature>
<feature type="domain" description="SUZ" evidence="2">
    <location>
        <begin position="145"/>
        <end position="219"/>
    </location>
</feature>
<feature type="region of interest" description="Disordered" evidence="1">
    <location>
        <begin position="162"/>
        <end position="393"/>
    </location>
</feature>
<dbReference type="Proteomes" id="UP000265427">
    <property type="component" value="Unassembled WGS sequence"/>
</dbReference>
<dbReference type="SUPFAM" id="SSF82708">
    <property type="entry name" value="R3H domain"/>
    <property type="match status" value="1"/>
</dbReference>
<dbReference type="GO" id="GO:0003676">
    <property type="term" value="F:nucleic acid binding"/>
    <property type="evidence" value="ECO:0007669"/>
    <property type="project" value="InterPro"/>
</dbReference>
<dbReference type="InterPro" id="IPR024771">
    <property type="entry name" value="SUZ"/>
</dbReference>
<dbReference type="AlphaFoldDB" id="A0A397APW6"/>
<organism evidence="3 4">
    <name type="scientific">Aphanomyces astaci</name>
    <name type="common">Crayfish plague agent</name>
    <dbReference type="NCBI Taxonomy" id="112090"/>
    <lineage>
        <taxon>Eukaryota</taxon>
        <taxon>Sar</taxon>
        <taxon>Stramenopiles</taxon>
        <taxon>Oomycota</taxon>
        <taxon>Saprolegniomycetes</taxon>
        <taxon>Saprolegniales</taxon>
        <taxon>Verrucalvaceae</taxon>
        <taxon>Aphanomyces</taxon>
    </lineage>
</organism>
<dbReference type="PANTHER" id="PTHR15672">
    <property type="entry name" value="CAMP-REGULATED PHOSPHOPROTEIN 21 RELATED R3H DOMAIN CONTAINING PROTEIN"/>
    <property type="match status" value="1"/>
</dbReference>
<dbReference type="PROSITE" id="PS51673">
    <property type="entry name" value="SUZ"/>
    <property type="match status" value="1"/>
</dbReference>
<feature type="compositionally biased region" description="Low complexity" evidence="1">
    <location>
        <begin position="225"/>
        <end position="271"/>
    </location>
</feature>
<dbReference type="InterPro" id="IPR051937">
    <property type="entry name" value="R3H_domain_containing"/>
</dbReference>
<dbReference type="EMBL" id="QUSZ01005384">
    <property type="protein sequence ID" value="RHY09923.1"/>
    <property type="molecule type" value="Genomic_DNA"/>
</dbReference>
<evidence type="ECO:0000313" key="3">
    <source>
        <dbReference type="EMBL" id="RHY09923.1"/>
    </source>
</evidence>
<dbReference type="InterPro" id="IPR036867">
    <property type="entry name" value="R3H_dom_sf"/>
</dbReference>
<gene>
    <name evidence="3" type="ORF">DYB36_000075</name>
</gene>
<dbReference type="PANTHER" id="PTHR15672:SF8">
    <property type="entry name" value="PROTEIN ENCORE"/>
    <property type="match status" value="1"/>
</dbReference>